<dbReference type="Gramene" id="AET2Gv20901300.3">
    <property type="protein sequence ID" value="AET2Gv20901300.3"/>
    <property type="gene ID" value="AET2Gv20901300"/>
</dbReference>
<reference evidence="2" key="2">
    <citation type="journal article" date="2017" name="Nat. Plants">
        <title>The Aegilops tauschii genome reveals multiple impacts of transposons.</title>
        <authorList>
            <person name="Zhao G."/>
            <person name="Zou C."/>
            <person name="Li K."/>
            <person name="Wang K."/>
            <person name="Li T."/>
            <person name="Gao L."/>
            <person name="Zhang X."/>
            <person name="Wang H."/>
            <person name="Yang Z."/>
            <person name="Liu X."/>
            <person name="Jiang W."/>
            <person name="Mao L."/>
            <person name="Kong X."/>
            <person name="Jiao Y."/>
            <person name="Jia J."/>
        </authorList>
    </citation>
    <scope>NUCLEOTIDE SEQUENCE [LARGE SCALE GENOMIC DNA]</scope>
    <source>
        <strain evidence="2">cv. AL8/78</strain>
    </source>
</reference>
<proteinExistence type="predicted"/>
<evidence type="ECO:0000313" key="2">
    <source>
        <dbReference type="Proteomes" id="UP000015105"/>
    </source>
</evidence>
<reference evidence="1" key="5">
    <citation type="journal article" date="2021" name="G3 (Bethesda)">
        <title>Aegilops tauschii genome assembly Aet v5.0 features greater sequence contiguity and improved annotation.</title>
        <authorList>
            <person name="Wang L."/>
            <person name="Zhu T."/>
            <person name="Rodriguez J.C."/>
            <person name="Deal K.R."/>
            <person name="Dubcovsky J."/>
            <person name="McGuire P.E."/>
            <person name="Lux T."/>
            <person name="Spannagl M."/>
            <person name="Mayer K.F.X."/>
            <person name="Baldrich P."/>
            <person name="Meyers B.C."/>
            <person name="Huo N."/>
            <person name="Gu Y.Q."/>
            <person name="Zhou H."/>
            <person name="Devos K.M."/>
            <person name="Bennetzen J.L."/>
            <person name="Unver T."/>
            <person name="Budak H."/>
            <person name="Gulick P.J."/>
            <person name="Galiba G."/>
            <person name="Kalapos B."/>
            <person name="Nelson D.R."/>
            <person name="Li P."/>
            <person name="You F.M."/>
            <person name="Luo M.C."/>
            <person name="Dvorak J."/>
        </authorList>
    </citation>
    <scope>NUCLEOTIDE SEQUENCE [LARGE SCALE GENOMIC DNA]</scope>
    <source>
        <strain evidence="1">cv. AL8/78</strain>
    </source>
</reference>
<accession>A0A453CN30</accession>
<dbReference type="Proteomes" id="UP000015105">
    <property type="component" value="Chromosome 2D"/>
</dbReference>
<name>A0A453CN30_AEGTS</name>
<reference evidence="2" key="1">
    <citation type="journal article" date="2014" name="Science">
        <title>Ancient hybridizations among the ancestral genomes of bread wheat.</title>
        <authorList>
            <consortium name="International Wheat Genome Sequencing Consortium,"/>
            <person name="Marcussen T."/>
            <person name="Sandve S.R."/>
            <person name="Heier L."/>
            <person name="Spannagl M."/>
            <person name="Pfeifer M."/>
            <person name="Jakobsen K.S."/>
            <person name="Wulff B.B."/>
            <person name="Steuernagel B."/>
            <person name="Mayer K.F."/>
            <person name="Olsen O.A."/>
        </authorList>
    </citation>
    <scope>NUCLEOTIDE SEQUENCE [LARGE SCALE GENOMIC DNA]</scope>
    <source>
        <strain evidence="2">cv. AL8/78</strain>
    </source>
</reference>
<evidence type="ECO:0000313" key="1">
    <source>
        <dbReference type="EnsemblPlants" id="AET2Gv20901300.3"/>
    </source>
</evidence>
<protein>
    <submittedName>
        <fullName evidence="1">Uncharacterized protein</fullName>
    </submittedName>
</protein>
<organism evidence="1 2">
    <name type="scientific">Aegilops tauschii subsp. strangulata</name>
    <name type="common">Goatgrass</name>
    <dbReference type="NCBI Taxonomy" id="200361"/>
    <lineage>
        <taxon>Eukaryota</taxon>
        <taxon>Viridiplantae</taxon>
        <taxon>Streptophyta</taxon>
        <taxon>Embryophyta</taxon>
        <taxon>Tracheophyta</taxon>
        <taxon>Spermatophyta</taxon>
        <taxon>Magnoliopsida</taxon>
        <taxon>Liliopsida</taxon>
        <taxon>Poales</taxon>
        <taxon>Poaceae</taxon>
        <taxon>BOP clade</taxon>
        <taxon>Pooideae</taxon>
        <taxon>Triticodae</taxon>
        <taxon>Triticeae</taxon>
        <taxon>Triticinae</taxon>
        <taxon>Aegilops</taxon>
    </lineage>
</organism>
<reference evidence="1" key="3">
    <citation type="journal article" date="2017" name="Nature">
        <title>Genome sequence of the progenitor of the wheat D genome Aegilops tauschii.</title>
        <authorList>
            <person name="Luo M.C."/>
            <person name="Gu Y.Q."/>
            <person name="Puiu D."/>
            <person name="Wang H."/>
            <person name="Twardziok S.O."/>
            <person name="Deal K.R."/>
            <person name="Huo N."/>
            <person name="Zhu T."/>
            <person name="Wang L."/>
            <person name="Wang Y."/>
            <person name="McGuire P.E."/>
            <person name="Liu S."/>
            <person name="Long H."/>
            <person name="Ramasamy R.K."/>
            <person name="Rodriguez J.C."/>
            <person name="Van S.L."/>
            <person name="Yuan L."/>
            <person name="Wang Z."/>
            <person name="Xia Z."/>
            <person name="Xiao L."/>
            <person name="Anderson O.D."/>
            <person name="Ouyang S."/>
            <person name="Liang Y."/>
            <person name="Zimin A.V."/>
            <person name="Pertea G."/>
            <person name="Qi P."/>
            <person name="Bennetzen J.L."/>
            <person name="Dai X."/>
            <person name="Dawson M.W."/>
            <person name="Muller H.G."/>
            <person name="Kugler K."/>
            <person name="Rivarola-Duarte L."/>
            <person name="Spannagl M."/>
            <person name="Mayer K.F.X."/>
            <person name="Lu F.H."/>
            <person name="Bevan M.W."/>
            <person name="Leroy P."/>
            <person name="Li P."/>
            <person name="You F.M."/>
            <person name="Sun Q."/>
            <person name="Liu Z."/>
            <person name="Lyons E."/>
            <person name="Wicker T."/>
            <person name="Salzberg S.L."/>
            <person name="Devos K.M."/>
            <person name="Dvorak J."/>
        </authorList>
    </citation>
    <scope>NUCLEOTIDE SEQUENCE [LARGE SCALE GENOMIC DNA]</scope>
    <source>
        <strain evidence="1">cv. AL8/78</strain>
    </source>
</reference>
<dbReference type="AlphaFoldDB" id="A0A453CN30"/>
<dbReference type="EnsemblPlants" id="AET2Gv20901300.3">
    <property type="protein sequence ID" value="AET2Gv20901300.3"/>
    <property type="gene ID" value="AET2Gv20901300"/>
</dbReference>
<keyword evidence="2" id="KW-1185">Reference proteome</keyword>
<reference evidence="1" key="4">
    <citation type="submission" date="2019-03" db="UniProtKB">
        <authorList>
            <consortium name="EnsemblPlants"/>
        </authorList>
    </citation>
    <scope>IDENTIFICATION</scope>
</reference>
<sequence>GGRSSNKLGAVKQLKKVVVRKVTAEAGRAAELLGAPATPRQAVMALAVPVPGPLAQKATKTASFPKAKRSKAVVEGQAAPVRVSARAKGAKGNLPSLQRAQLLQAQKNLETSGNPLPRFTI</sequence>